<dbReference type="AlphaFoldDB" id="A0A3L7DUG6"/>
<evidence type="ECO:0000313" key="2">
    <source>
        <dbReference type="Proteomes" id="UP000265509"/>
    </source>
</evidence>
<dbReference type="EMBL" id="QRAN01000027">
    <property type="protein sequence ID" value="RLQ20425.1"/>
    <property type="molecule type" value="Genomic_DNA"/>
</dbReference>
<keyword evidence="2" id="KW-1185">Reference proteome</keyword>
<organism evidence="1 2">
    <name type="scientific">Seongchinamella sediminis</name>
    <dbReference type="NCBI Taxonomy" id="2283635"/>
    <lineage>
        <taxon>Bacteria</taxon>
        <taxon>Pseudomonadati</taxon>
        <taxon>Pseudomonadota</taxon>
        <taxon>Gammaproteobacteria</taxon>
        <taxon>Cellvibrionales</taxon>
        <taxon>Halieaceae</taxon>
        <taxon>Seongchinamella</taxon>
    </lineage>
</organism>
<proteinExistence type="predicted"/>
<dbReference type="Proteomes" id="UP000265509">
    <property type="component" value="Unassembled WGS sequence"/>
</dbReference>
<sequence>MVALSGCRIVIQTPEHGYVESVSGTYRCDPDSTCVIDVDDTSFDEIFLALATDDSVEFSHWRRKFRGDGGNYLCGPGTGECALSTTEFGDSEILLGILDSDQEFLLEPVFSRDIETGGTVLSECMIPKMPTPSSNYAAWNNNCSFPVRVKWVDADSCVSGCGSGAGRFQQTDPVDSFSEDIAWAVCPRSDGPPRDAEGGPWQGRAQYTCDSSPGVLFSSLGNPLPASATLSEIQADIFNRSCAFSGCHAGASPAAGQNLSAGRSFSNLVNVPSSQNSAFIRVLPGDPDNSLLIRKLEGPVPFGSRMPLGRQPLESEDIQSIRDWISAGALDN</sequence>
<gene>
    <name evidence="1" type="ORF">DWB85_17570</name>
</gene>
<comment type="caution">
    <text evidence="1">The sequence shown here is derived from an EMBL/GenBank/DDBJ whole genome shotgun (WGS) entry which is preliminary data.</text>
</comment>
<evidence type="ECO:0000313" key="1">
    <source>
        <dbReference type="EMBL" id="RLQ20425.1"/>
    </source>
</evidence>
<protein>
    <recommendedName>
        <fullName evidence="3">Cytochrome C Planctomycete-type domain-containing protein</fullName>
    </recommendedName>
</protein>
<evidence type="ECO:0008006" key="3">
    <source>
        <dbReference type="Google" id="ProtNLM"/>
    </source>
</evidence>
<reference evidence="1 2" key="1">
    <citation type="submission" date="2018-07" db="EMBL/GenBank/DDBJ databases">
        <title>Halioglobus sp. genome submission.</title>
        <authorList>
            <person name="Ye M.-Q."/>
            <person name="Du Z.-J."/>
        </authorList>
    </citation>
    <scope>NUCLEOTIDE SEQUENCE [LARGE SCALE GENOMIC DNA]</scope>
    <source>
        <strain evidence="1 2">U0301</strain>
    </source>
</reference>
<name>A0A3L7DUG6_9GAMM</name>
<accession>A0A3L7DUG6</accession>